<feature type="transmembrane region" description="Helical" evidence="1">
    <location>
        <begin position="44"/>
        <end position="63"/>
    </location>
</feature>
<keyword evidence="3" id="KW-1185">Reference proteome</keyword>
<evidence type="ECO:0000313" key="3">
    <source>
        <dbReference type="Proteomes" id="UP000520814"/>
    </source>
</evidence>
<dbReference type="EMBL" id="JACHGW010000004">
    <property type="protein sequence ID" value="MBB6052614.1"/>
    <property type="molecule type" value="Genomic_DNA"/>
</dbReference>
<dbReference type="RefSeq" id="WP_184201972.1">
    <property type="nucleotide sequence ID" value="NZ_JACHGW010000004.1"/>
</dbReference>
<protein>
    <submittedName>
        <fullName evidence="2">Uncharacterized membrane protein HdeD (DUF308 family)</fullName>
    </submittedName>
</protein>
<gene>
    <name evidence="2" type="ORF">HNQ39_004435</name>
</gene>
<dbReference type="AlphaFoldDB" id="A0A7W9SUS9"/>
<keyword evidence="1" id="KW-0472">Membrane</keyword>
<sequence>MKQIRWWNSFNLLGIILLGIGLAGLVLQGKMVFDPGRAHRGYEWALYLVAGVLMLVNGLLPPATVPQTKPRKPTDL</sequence>
<evidence type="ECO:0000256" key="1">
    <source>
        <dbReference type="SAM" id="Phobius"/>
    </source>
</evidence>
<name>A0A7W9SUS9_ARMRO</name>
<evidence type="ECO:0000313" key="2">
    <source>
        <dbReference type="EMBL" id="MBB6052614.1"/>
    </source>
</evidence>
<keyword evidence="1" id="KW-1133">Transmembrane helix</keyword>
<accession>A0A7W9SUS9</accession>
<dbReference type="Proteomes" id="UP000520814">
    <property type="component" value="Unassembled WGS sequence"/>
</dbReference>
<keyword evidence="1" id="KW-0812">Transmembrane</keyword>
<organism evidence="2 3">
    <name type="scientific">Armatimonas rosea</name>
    <dbReference type="NCBI Taxonomy" id="685828"/>
    <lineage>
        <taxon>Bacteria</taxon>
        <taxon>Bacillati</taxon>
        <taxon>Armatimonadota</taxon>
        <taxon>Armatimonadia</taxon>
        <taxon>Armatimonadales</taxon>
        <taxon>Armatimonadaceae</taxon>
        <taxon>Armatimonas</taxon>
    </lineage>
</organism>
<proteinExistence type="predicted"/>
<reference evidence="2 3" key="1">
    <citation type="submission" date="2020-08" db="EMBL/GenBank/DDBJ databases">
        <title>Genomic Encyclopedia of Type Strains, Phase IV (KMG-IV): sequencing the most valuable type-strain genomes for metagenomic binning, comparative biology and taxonomic classification.</title>
        <authorList>
            <person name="Goeker M."/>
        </authorList>
    </citation>
    <scope>NUCLEOTIDE SEQUENCE [LARGE SCALE GENOMIC DNA]</scope>
    <source>
        <strain evidence="2 3">DSM 23562</strain>
    </source>
</reference>
<comment type="caution">
    <text evidence="2">The sequence shown here is derived from an EMBL/GenBank/DDBJ whole genome shotgun (WGS) entry which is preliminary data.</text>
</comment>